<name>A0AAV7VCR2_PLEWA</name>
<feature type="compositionally biased region" description="Basic residues" evidence="1">
    <location>
        <begin position="132"/>
        <end position="141"/>
    </location>
</feature>
<reference evidence="2" key="1">
    <citation type="journal article" date="2022" name="bioRxiv">
        <title>Sequencing and chromosome-scale assembly of the giantPleurodeles waltlgenome.</title>
        <authorList>
            <person name="Brown T."/>
            <person name="Elewa A."/>
            <person name="Iarovenko S."/>
            <person name="Subramanian E."/>
            <person name="Araus A.J."/>
            <person name="Petzold A."/>
            <person name="Susuki M."/>
            <person name="Suzuki K.-i.T."/>
            <person name="Hayashi T."/>
            <person name="Toyoda A."/>
            <person name="Oliveira C."/>
            <person name="Osipova E."/>
            <person name="Leigh N.D."/>
            <person name="Simon A."/>
            <person name="Yun M.H."/>
        </authorList>
    </citation>
    <scope>NUCLEOTIDE SEQUENCE</scope>
    <source>
        <strain evidence="2">20211129_DDA</strain>
        <tissue evidence="2">Liver</tissue>
    </source>
</reference>
<feature type="compositionally biased region" description="Basic and acidic residues" evidence="1">
    <location>
        <begin position="11"/>
        <end position="21"/>
    </location>
</feature>
<evidence type="ECO:0000313" key="3">
    <source>
        <dbReference type="Proteomes" id="UP001066276"/>
    </source>
</evidence>
<feature type="region of interest" description="Disordered" evidence="1">
    <location>
        <begin position="10"/>
        <end position="33"/>
    </location>
</feature>
<dbReference type="Proteomes" id="UP001066276">
    <property type="component" value="Chromosome 2_1"/>
</dbReference>
<dbReference type="AlphaFoldDB" id="A0AAV7VCR2"/>
<accession>A0AAV7VCR2</accession>
<gene>
    <name evidence="2" type="ORF">NDU88_003220</name>
</gene>
<feature type="compositionally biased region" description="Low complexity" evidence="1">
    <location>
        <begin position="81"/>
        <end position="96"/>
    </location>
</feature>
<keyword evidence="3" id="KW-1185">Reference proteome</keyword>
<sequence length="170" mass="17639">MFLCTVVEARQGGERPTDKSLRPAGCPPPRVRGSSSLADVIVNAVGSRCPKVAPPAPAPLLVLSPRGCAVLQRHQAPTRVRSPLSSSLPFALSRASQEPPGLHPSKPPRSRHLSAAISDAVYGGVHQGGARHPGRPRKAHSRASAPPGPPQATPTQQLPGARTKGSIQLA</sequence>
<evidence type="ECO:0000256" key="1">
    <source>
        <dbReference type="SAM" id="MobiDB-lite"/>
    </source>
</evidence>
<feature type="region of interest" description="Disordered" evidence="1">
    <location>
        <begin position="73"/>
        <end position="170"/>
    </location>
</feature>
<evidence type="ECO:0000313" key="2">
    <source>
        <dbReference type="EMBL" id="KAJ1199384.1"/>
    </source>
</evidence>
<organism evidence="2 3">
    <name type="scientific">Pleurodeles waltl</name>
    <name type="common">Iberian ribbed newt</name>
    <dbReference type="NCBI Taxonomy" id="8319"/>
    <lineage>
        <taxon>Eukaryota</taxon>
        <taxon>Metazoa</taxon>
        <taxon>Chordata</taxon>
        <taxon>Craniata</taxon>
        <taxon>Vertebrata</taxon>
        <taxon>Euteleostomi</taxon>
        <taxon>Amphibia</taxon>
        <taxon>Batrachia</taxon>
        <taxon>Caudata</taxon>
        <taxon>Salamandroidea</taxon>
        <taxon>Salamandridae</taxon>
        <taxon>Pleurodelinae</taxon>
        <taxon>Pleurodeles</taxon>
    </lineage>
</organism>
<protein>
    <submittedName>
        <fullName evidence="2">Uncharacterized protein</fullName>
    </submittedName>
</protein>
<comment type="caution">
    <text evidence="2">The sequence shown here is derived from an EMBL/GenBank/DDBJ whole genome shotgun (WGS) entry which is preliminary data.</text>
</comment>
<dbReference type="EMBL" id="JANPWB010000003">
    <property type="protein sequence ID" value="KAJ1199384.1"/>
    <property type="molecule type" value="Genomic_DNA"/>
</dbReference>
<proteinExistence type="predicted"/>